<evidence type="ECO:0000256" key="5">
    <source>
        <dbReference type="ARBA" id="ARBA00022723"/>
    </source>
</evidence>
<evidence type="ECO:0000256" key="9">
    <source>
        <dbReference type="ARBA" id="ARBA00023004"/>
    </source>
</evidence>
<comment type="cofactor">
    <cofactor evidence="2">
        <name>L-ascorbate</name>
        <dbReference type="ChEBI" id="CHEBI:38290"/>
    </cofactor>
</comment>
<dbReference type="FunFam" id="3.60.130.10:FF:000001">
    <property type="entry name" value="Trimethyllysine dioxygenase, mitochondrial"/>
    <property type="match status" value="1"/>
</dbReference>
<keyword evidence="12" id="KW-1185">Reference proteome</keyword>
<evidence type="ECO:0000256" key="4">
    <source>
        <dbReference type="ARBA" id="ARBA00008654"/>
    </source>
</evidence>
<dbReference type="GO" id="GO:0016706">
    <property type="term" value="F:2-oxoglutarate-dependent dioxygenase activity"/>
    <property type="evidence" value="ECO:0007669"/>
    <property type="project" value="UniProtKB-ARBA"/>
</dbReference>
<reference evidence="13" key="1">
    <citation type="submission" date="2025-08" db="UniProtKB">
        <authorList>
            <consortium name="RefSeq"/>
        </authorList>
    </citation>
    <scope>IDENTIFICATION</scope>
</reference>
<dbReference type="CDD" id="cd00250">
    <property type="entry name" value="CAS_like"/>
    <property type="match status" value="1"/>
</dbReference>
<dbReference type="KEGG" id="ccin:107264740"/>
<dbReference type="Pfam" id="PF06155">
    <property type="entry name" value="GBBH-like_N"/>
    <property type="match status" value="1"/>
</dbReference>
<sequence>MYFFNGFIIPVVRYHKTNSALLKTILPSINQLCSVHVRNLKNIKVDVVSNKSESAAMFNSKDIITISTKNGPLKFPSVWLRDNCQCPNCFHQESQSRTIDWGHFDFNTIPLAVELKETDLSIEWSDNHKSTYSLSWLIERSFTKEKRTRYRKDCYRFNRVVWNAEDFKKCLKTFDYNDVMTDNNTLLLWLNALTTYGVSIITGTPDDIESSKKLGHRVAFIRETHYGERFIVKARRVTTNVAYLAAPLQLHTDLPYYDYTPGVILLHCLVQTPSIGGETQLTDCLYVAEYLKKNDPETYKVLTTTYVDWNDIGQEDGNHFHSINRAPVLCEDDFGDIVEVNFSQPQRDSHFNVPLEQAVEWYKAMSIFTRLLYSKENTVFFKMNEGEILTFDNRRLVHGRTGYDDDNDKKRRIIGCYLDWDEIYSKIRVLRKGV</sequence>
<feature type="domain" description="Gamma-butyrobetaine hydroxylase-like N-terminal" evidence="11">
    <location>
        <begin position="65"/>
        <end position="137"/>
    </location>
</feature>
<dbReference type="InterPro" id="IPR010376">
    <property type="entry name" value="GBBH-like_N"/>
</dbReference>
<name>A0AAJ7FF69_CEPCN</name>
<evidence type="ECO:0000256" key="6">
    <source>
        <dbReference type="ARBA" id="ARBA00022873"/>
    </source>
</evidence>
<organism evidence="12 13">
    <name type="scientific">Cephus cinctus</name>
    <name type="common">Wheat stem sawfly</name>
    <dbReference type="NCBI Taxonomy" id="211228"/>
    <lineage>
        <taxon>Eukaryota</taxon>
        <taxon>Metazoa</taxon>
        <taxon>Ecdysozoa</taxon>
        <taxon>Arthropoda</taxon>
        <taxon>Hexapoda</taxon>
        <taxon>Insecta</taxon>
        <taxon>Pterygota</taxon>
        <taxon>Neoptera</taxon>
        <taxon>Endopterygota</taxon>
        <taxon>Hymenoptera</taxon>
        <taxon>Cephoidea</taxon>
        <taxon>Cephidae</taxon>
        <taxon>Cephus</taxon>
    </lineage>
</organism>
<evidence type="ECO:0000259" key="10">
    <source>
        <dbReference type="Pfam" id="PF02668"/>
    </source>
</evidence>
<gene>
    <name evidence="13" type="primary">LOC107264740</name>
</gene>
<dbReference type="PANTHER" id="PTHR10696">
    <property type="entry name" value="GAMMA-BUTYROBETAINE HYDROXYLASE-RELATED"/>
    <property type="match status" value="1"/>
</dbReference>
<keyword evidence="7 13" id="KW-0223">Dioxygenase</keyword>
<keyword evidence="6" id="KW-0124">Carnitine biosynthesis</keyword>
<comment type="cofactor">
    <cofactor evidence="1">
        <name>Fe(2+)</name>
        <dbReference type="ChEBI" id="CHEBI:29033"/>
    </cofactor>
</comment>
<evidence type="ECO:0000256" key="1">
    <source>
        <dbReference type="ARBA" id="ARBA00001954"/>
    </source>
</evidence>
<dbReference type="AlphaFoldDB" id="A0AAJ7FF69"/>
<comment type="similarity">
    <text evidence="4">Belongs to the gamma-BBH/TMLD family.</text>
</comment>
<evidence type="ECO:0000313" key="12">
    <source>
        <dbReference type="Proteomes" id="UP000694920"/>
    </source>
</evidence>
<dbReference type="InterPro" id="IPR042098">
    <property type="entry name" value="TauD-like_sf"/>
</dbReference>
<evidence type="ECO:0000256" key="3">
    <source>
        <dbReference type="ARBA" id="ARBA00005022"/>
    </source>
</evidence>
<comment type="pathway">
    <text evidence="3">Amine and polyamine biosynthesis; carnitine biosynthesis.</text>
</comment>
<evidence type="ECO:0000256" key="8">
    <source>
        <dbReference type="ARBA" id="ARBA00023002"/>
    </source>
</evidence>
<keyword evidence="5" id="KW-0479">Metal-binding</keyword>
<evidence type="ECO:0000256" key="2">
    <source>
        <dbReference type="ARBA" id="ARBA00001961"/>
    </source>
</evidence>
<evidence type="ECO:0000256" key="7">
    <source>
        <dbReference type="ARBA" id="ARBA00022964"/>
    </source>
</evidence>
<dbReference type="Proteomes" id="UP000694920">
    <property type="component" value="Unplaced"/>
</dbReference>
<evidence type="ECO:0000313" key="13">
    <source>
        <dbReference type="RefSeq" id="XP_015588800.1"/>
    </source>
</evidence>
<dbReference type="InterPro" id="IPR038492">
    <property type="entry name" value="GBBH-like_N_sf"/>
</dbReference>
<proteinExistence type="inferred from homology"/>
<keyword evidence="8" id="KW-0560">Oxidoreductase</keyword>
<dbReference type="GO" id="GO:0046872">
    <property type="term" value="F:metal ion binding"/>
    <property type="evidence" value="ECO:0007669"/>
    <property type="project" value="UniProtKB-KW"/>
</dbReference>
<dbReference type="GO" id="GO:0005739">
    <property type="term" value="C:mitochondrion"/>
    <property type="evidence" value="ECO:0007669"/>
    <property type="project" value="TreeGrafter"/>
</dbReference>
<feature type="domain" description="TauD/TfdA-like" evidence="10">
    <location>
        <begin position="173"/>
        <end position="417"/>
    </location>
</feature>
<dbReference type="Gene3D" id="3.60.130.10">
    <property type="entry name" value="Clavaminate synthase-like"/>
    <property type="match status" value="1"/>
</dbReference>
<dbReference type="SUPFAM" id="SSF51197">
    <property type="entry name" value="Clavaminate synthase-like"/>
    <property type="match status" value="1"/>
</dbReference>
<dbReference type="GeneID" id="107264740"/>
<dbReference type="InterPro" id="IPR003819">
    <property type="entry name" value="TauD/TfdA-like"/>
</dbReference>
<dbReference type="Gene3D" id="3.30.2020.30">
    <property type="match status" value="1"/>
</dbReference>
<accession>A0AAJ7FF69</accession>
<dbReference type="GO" id="GO:0045329">
    <property type="term" value="P:carnitine biosynthetic process"/>
    <property type="evidence" value="ECO:0007669"/>
    <property type="project" value="UniProtKB-KW"/>
</dbReference>
<evidence type="ECO:0000259" key="11">
    <source>
        <dbReference type="Pfam" id="PF06155"/>
    </source>
</evidence>
<dbReference type="RefSeq" id="XP_015588800.1">
    <property type="nucleotide sequence ID" value="XM_015733314.2"/>
</dbReference>
<keyword evidence="9" id="KW-0408">Iron</keyword>
<dbReference type="PANTHER" id="PTHR10696:SF33">
    <property type="entry name" value="GAMMA-BUTYROBETAINE DIOXYGENASE"/>
    <property type="match status" value="1"/>
</dbReference>
<dbReference type="FunFam" id="3.30.2020.30:FF:000002">
    <property type="entry name" value="Putative gamma-butyrobetaine dioxygenase"/>
    <property type="match status" value="1"/>
</dbReference>
<dbReference type="Pfam" id="PF02668">
    <property type="entry name" value="TauD"/>
    <property type="match status" value="1"/>
</dbReference>
<dbReference type="InterPro" id="IPR050411">
    <property type="entry name" value="AlphaKG_dependent_hydroxylases"/>
</dbReference>
<protein>
    <submittedName>
        <fullName evidence="13">Gamma-butyrobetaine dioxygenase</fullName>
    </submittedName>
</protein>